<evidence type="ECO:0000256" key="1">
    <source>
        <dbReference type="ARBA" id="ARBA00023015"/>
    </source>
</evidence>
<evidence type="ECO:0000256" key="2">
    <source>
        <dbReference type="ARBA" id="ARBA00023125"/>
    </source>
</evidence>
<dbReference type="RefSeq" id="WP_244976604.1">
    <property type="nucleotide sequence ID" value="NZ_CADILD010000001.1"/>
</dbReference>
<dbReference type="InterPro" id="IPR036390">
    <property type="entry name" value="WH_DNA-bd_sf"/>
</dbReference>
<evidence type="ECO:0000259" key="5">
    <source>
        <dbReference type="PROSITE" id="PS51077"/>
    </source>
</evidence>
<dbReference type="InterPro" id="IPR036388">
    <property type="entry name" value="WH-like_DNA-bd_sf"/>
</dbReference>
<evidence type="ECO:0000313" key="8">
    <source>
        <dbReference type="Proteomes" id="UP000494105"/>
    </source>
</evidence>
<evidence type="ECO:0000313" key="7">
    <source>
        <dbReference type="EMBL" id="CAB3832283.1"/>
    </source>
</evidence>
<dbReference type="PROSITE" id="PS51078">
    <property type="entry name" value="ICLR_ED"/>
    <property type="match status" value="1"/>
</dbReference>
<accession>A0A6S7DL04</accession>
<reference evidence="7 8" key="1">
    <citation type="submission" date="2020-04" db="EMBL/GenBank/DDBJ databases">
        <authorList>
            <person name="De Canck E."/>
        </authorList>
    </citation>
    <scope>NUCLEOTIDE SEQUENCE [LARGE SCALE GENOMIC DNA]</scope>
    <source>
        <strain evidence="7 8">LMG 1861</strain>
    </source>
</reference>
<dbReference type="Pfam" id="PF01614">
    <property type="entry name" value="IclR_C"/>
    <property type="match status" value="1"/>
</dbReference>
<organism evidence="7 8">
    <name type="scientific">Achromobacter piechaudii</name>
    <dbReference type="NCBI Taxonomy" id="72556"/>
    <lineage>
        <taxon>Bacteria</taxon>
        <taxon>Pseudomonadati</taxon>
        <taxon>Pseudomonadota</taxon>
        <taxon>Betaproteobacteria</taxon>
        <taxon>Burkholderiales</taxon>
        <taxon>Alcaligenaceae</taxon>
        <taxon>Achromobacter</taxon>
    </lineage>
</organism>
<feature type="domain" description="HTH iclR-type" evidence="5">
    <location>
        <begin position="62"/>
        <end position="124"/>
    </location>
</feature>
<protein>
    <recommendedName>
        <fullName evidence="9">IclR family transcriptional regulator</fullName>
    </recommendedName>
</protein>
<dbReference type="SMART" id="SM00346">
    <property type="entry name" value="HTH_ICLR"/>
    <property type="match status" value="1"/>
</dbReference>
<dbReference type="Proteomes" id="UP000494105">
    <property type="component" value="Unassembled WGS sequence"/>
</dbReference>
<dbReference type="InterPro" id="IPR050707">
    <property type="entry name" value="HTH_MetabolicPath_Reg"/>
</dbReference>
<dbReference type="AlphaFoldDB" id="A0A6S7DL04"/>
<dbReference type="GO" id="GO:0045892">
    <property type="term" value="P:negative regulation of DNA-templated transcription"/>
    <property type="evidence" value="ECO:0007669"/>
    <property type="project" value="TreeGrafter"/>
</dbReference>
<evidence type="ECO:0000259" key="6">
    <source>
        <dbReference type="PROSITE" id="PS51078"/>
    </source>
</evidence>
<dbReference type="EMBL" id="CADILD010000001">
    <property type="protein sequence ID" value="CAB3832283.1"/>
    <property type="molecule type" value="Genomic_DNA"/>
</dbReference>
<dbReference type="Pfam" id="PF09339">
    <property type="entry name" value="HTH_IclR"/>
    <property type="match status" value="1"/>
</dbReference>
<feature type="region of interest" description="Disordered" evidence="4">
    <location>
        <begin position="1"/>
        <end position="65"/>
    </location>
</feature>
<feature type="compositionally biased region" description="Low complexity" evidence="4">
    <location>
        <begin position="1"/>
        <end position="15"/>
    </location>
</feature>
<dbReference type="PANTHER" id="PTHR30136:SF8">
    <property type="entry name" value="TRANSCRIPTIONAL REGULATORY PROTEIN"/>
    <property type="match status" value="1"/>
</dbReference>
<keyword evidence="1" id="KW-0805">Transcription regulation</keyword>
<dbReference type="SUPFAM" id="SSF46785">
    <property type="entry name" value="Winged helix' DNA-binding domain"/>
    <property type="match status" value="1"/>
</dbReference>
<keyword evidence="3" id="KW-0804">Transcription</keyword>
<evidence type="ECO:0000256" key="4">
    <source>
        <dbReference type="SAM" id="MobiDB-lite"/>
    </source>
</evidence>
<proteinExistence type="predicted"/>
<dbReference type="InterPro" id="IPR029016">
    <property type="entry name" value="GAF-like_dom_sf"/>
</dbReference>
<name>A0A6S7DL04_9BURK</name>
<evidence type="ECO:0008006" key="9">
    <source>
        <dbReference type="Google" id="ProtNLM"/>
    </source>
</evidence>
<gene>
    <name evidence="7" type="ORF">LMG1861_00836</name>
</gene>
<dbReference type="GO" id="GO:0003700">
    <property type="term" value="F:DNA-binding transcription factor activity"/>
    <property type="evidence" value="ECO:0007669"/>
    <property type="project" value="TreeGrafter"/>
</dbReference>
<dbReference type="GO" id="GO:0003677">
    <property type="term" value="F:DNA binding"/>
    <property type="evidence" value="ECO:0007669"/>
    <property type="project" value="UniProtKB-KW"/>
</dbReference>
<dbReference type="SUPFAM" id="SSF55781">
    <property type="entry name" value="GAF domain-like"/>
    <property type="match status" value="1"/>
</dbReference>
<keyword evidence="2" id="KW-0238">DNA-binding</keyword>
<dbReference type="Gene3D" id="1.10.10.10">
    <property type="entry name" value="Winged helix-like DNA-binding domain superfamily/Winged helix DNA-binding domain"/>
    <property type="match status" value="1"/>
</dbReference>
<dbReference type="InterPro" id="IPR014757">
    <property type="entry name" value="Tscrpt_reg_IclR_C"/>
</dbReference>
<sequence>MTPTKPSKTTPAKSARTSSKAIKTPAKTSAKALEKTPASAPVPSNALDFESDSRPRERRQRVQAAETGMVVLKGLARLGGRASLTALAAHVDESPAKVHRYLMSLIAEGLVDQEVATQQYHLGLEALMVGVAAMRQADPLRISEPVLIRLRESLAVTCFIAVMGNKGPTIVRFEEPALPVTVNVRVGSVLSMLWSATGRAFLGALDEAPIQRMALAELAEAPDDLRALLDRDDPIGGLRRRVRAAGCATVKDTNLRGISAVSAPLYDHTGRPCAVLTALGATGGFDVSPNGKVVEAVKREAAAASAALGYTG</sequence>
<dbReference type="PROSITE" id="PS51077">
    <property type="entry name" value="HTH_ICLR"/>
    <property type="match status" value="1"/>
</dbReference>
<dbReference type="PANTHER" id="PTHR30136">
    <property type="entry name" value="HELIX-TURN-HELIX TRANSCRIPTIONAL REGULATOR, ICLR FAMILY"/>
    <property type="match status" value="1"/>
</dbReference>
<feature type="domain" description="IclR-ED" evidence="6">
    <location>
        <begin position="125"/>
        <end position="310"/>
    </location>
</feature>
<dbReference type="Gene3D" id="3.30.450.40">
    <property type="match status" value="1"/>
</dbReference>
<evidence type="ECO:0000256" key="3">
    <source>
        <dbReference type="ARBA" id="ARBA00023163"/>
    </source>
</evidence>
<dbReference type="InterPro" id="IPR005471">
    <property type="entry name" value="Tscrpt_reg_IclR_N"/>
</dbReference>